<feature type="transmembrane region" description="Helical" evidence="1">
    <location>
        <begin position="130"/>
        <end position="150"/>
    </location>
</feature>
<feature type="transmembrane region" description="Helical" evidence="1">
    <location>
        <begin position="71"/>
        <end position="95"/>
    </location>
</feature>
<feature type="transmembrane region" description="Helical" evidence="1">
    <location>
        <begin position="185"/>
        <end position="203"/>
    </location>
</feature>
<keyword evidence="1" id="KW-0812">Transmembrane</keyword>
<feature type="transmembrane region" description="Helical" evidence="1">
    <location>
        <begin position="101"/>
        <end position="123"/>
    </location>
</feature>
<dbReference type="Proteomes" id="UP000518300">
    <property type="component" value="Unassembled WGS sequence"/>
</dbReference>
<keyword evidence="3" id="KW-1185">Reference proteome</keyword>
<reference evidence="2 3" key="1">
    <citation type="submission" date="2020-04" db="EMBL/GenBank/DDBJ databases">
        <title>Draft genome of Pyxidicoccus fallax type strain.</title>
        <authorList>
            <person name="Whitworth D.E."/>
        </authorList>
    </citation>
    <scope>NUCLEOTIDE SEQUENCE [LARGE SCALE GENOMIC DNA]</scope>
    <source>
        <strain evidence="2 3">DSM 14698</strain>
    </source>
</reference>
<feature type="transmembrane region" description="Helical" evidence="1">
    <location>
        <begin position="209"/>
        <end position="228"/>
    </location>
</feature>
<comment type="caution">
    <text evidence="2">The sequence shown here is derived from an EMBL/GenBank/DDBJ whole genome shotgun (WGS) entry which is preliminary data.</text>
</comment>
<organism evidence="2 3">
    <name type="scientific">Pyxidicoccus fallax</name>
    <dbReference type="NCBI Taxonomy" id="394095"/>
    <lineage>
        <taxon>Bacteria</taxon>
        <taxon>Pseudomonadati</taxon>
        <taxon>Myxococcota</taxon>
        <taxon>Myxococcia</taxon>
        <taxon>Myxococcales</taxon>
        <taxon>Cystobacterineae</taxon>
        <taxon>Myxococcaceae</taxon>
        <taxon>Pyxidicoccus</taxon>
    </lineage>
</organism>
<keyword evidence="1" id="KW-0472">Membrane</keyword>
<sequence>MAQGGTEPGPVDAPERVPGLLTLLLLLLFRPVDLHYRLRGAGIRVPGGRIGQLWREQAEGNRAAGVYVRRLLWLLVVASPVTTGLLGLLLFGAGVPLHGEWVMSALFCSAAGLALSLVSGLAAGVLLGSLASLSMLVGLHATVGGVFGPIGGGAAAVAMGVCLGVVTGLASGSIASVAIGRGPSVVRVQVVAIFTSVIPMFVWSGTVNMSFAGAVAASALVAFLVSAFRLPLYALEVLASAVAYAVERWTGLPTLGWVPVRHHNLSYLPHPFLGRHLALAVRSRPAEVLAVADACLRSPGNILVGWPWVVQALESASAPADGGAAPRG</sequence>
<evidence type="ECO:0000313" key="3">
    <source>
        <dbReference type="Proteomes" id="UP000518300"/>
    </source>
</evidence>
<evidence type="ECO:0000313" key="2">
    <source>
        <dbReference type="EMBL" id="NMO23435.1"/>
    </source>
</evidence>
<feature type="transmembrane region" description="Helical" evidence="1">
    <location>
        <begin position="156"/>
        <end position="178"/>
    </location>
</feature>
<gene>
    <name evidence="2" type="ORF">HG543_52560</name>
</gene>
<accession>A0A848LZC5</accession>
<dbReference type="AlphaFoldDB" id="A0A848LZC5"/>
<keyword evidence="1" id="KW-1133">Transmembrane helix</keyword>
<evidence type="ECO:0000256" key="1">
    <source>
        <dbReference type="SAM" id="Phobius"/>
    </source>
</evidence>
<protein>
    <submittedName>
        <fullName evidence="2">Uncharacterized protein</fullName>
    </submittedName>
</protein>
<proteinExistence type="predicted"/>
<dbReference type="EMBL" id="JABBJJ010000613">
    <property type="protein sequence ID" value="NMO23435.1"/>
    <property type="molecule type" value="Genomic_DNA"/>
</dbReference>
<name>A0A848LZC5_9BACT</name>